<dbReference type="STRING" id="311180.SAMN04488050_102120"/>
<dbReference type="OrthoDB" id="7871107at2"/>
<reference evidence="2" key="1">
    <citation type="submission" date="2016-10" db="EMBL/GenBank/DDBJ databases">
        <authorList>
            <person name="Varghese N."/>
            <person name="Submissions S."/>
        </authorList>
    </citation>
    <scope>NUCLEOTIDE SEQUENCE [LARGE SCALE GENOMIC DNA]</scope>
    <source>
        <strain evidence="2">DSM 26894</strain>
    </source>
</reference>
<evidence type="ECO:0008006" key="3">
    <source>
        <dbReference type="Google" id="ProtNLM"/>
    </source>
</evidence>
<dbReference type="AlphaFoldDB" id="A0A1I6QJV1"/>
<evidence type="ECO:0000313" key="2">
    <source>
        <dbReference type="Proteomes" id="UP000199392"/>
    </source>
</evidence>
<gene>
    <name evidence="1" type="ORF">SAMN04488050_102120</name>
</gene>
<dbReference type="RefSeq" id="WP_092419190.1">
    <property type="nucleotide sequence ID" value="NZ_FNCL01000001.1"/>
</dbReference>
<sequence>MATKQRIVYGATSEWGTDGSTWENIPEAKGIAVPTVEVEYQDATHLGSPGGFREFVPGLKDAGSISIPCGYSSAGYAAAFDHMTNRTLVYFKTTMPLEEGQTTGDIFEFEGYVTPELNTDEVGNIISMNLAVRISGAPSFTEATTA</sequence>
<keyword evidence="2" id="KW-1185">Reference proteome</keyword>
<proteinExistence type="predicted"/>
<name>A0A1I6QJV1_9RHOB</name>
<protein>
    <recommendedName>
        <fullName evidence="3">Tail tube protein</fullName>
    </recommendedName>
</protein>
<evidence type="ECO:0000313" key="1">
    <source>
        <dbReference type="EMBL" id="SFS52694.1"/>
    </source>
</evidence>
<dbReference type="Gene3D" id="4.10.410.40">
    <property type="match status" value="1"/>
</dbReference>
<accession>A0A1I6QJV1</accession>
<organism evidence="1 2">
    <name type="scientific">Alloyangia pacifica</name>
    <dbReference type="NCBI Taxonomy" id="311180"/>
    <lineage>
        <taxon>Bacteria</taxon>
        <taxon>Pseudomonadati</taxon>
        <taxon>Pseudomonadota</taxon>
        <taxon>Alphaproteobacteria</taxon>
        <taxon>Rhodobacterales</taxon>
        <taxon>Roseobacteraceae</taxon>
        <taxon>Alloyangia</taxon>
    </lineage>
</organism>
<dbReference type="EMBL" id="FOZW01000002">
    <property type="protein sequence ID" value="SFS52694.1"/>
    <property type="molecule type" value="Genomic_DNA"/>
</dbReference>
<dbReference type="Proteomes" id="UP000199392">
    <property type="component" value="Unassembled WGS sequence"/>
</dbReference>